<dbReference type="GO" id="GO:0097322">
    <property type="term" value="F:7SK snRNA binding"/>
    <property type="evidence" value="ECO:0007669"/>
    <property type="project" value="TreeGrafter"/>
</dbReference>
<dbReference type="InParanoid" id="A0A6P8I7A0"/>
<dbReference type="InterPro" id="IPR024872">
    <property type="entry name" value="HEXIM"/>
</dbReference>
<gene>
    <name evidence="11" type="primary">LOC116296947</name>
</gene>
<name>A0A6P8I7A0_ACTTE</name>
<dbReference type="RefSeq" id="XP_031560927.1">
    <property type="nucleotide sequence ID" value="XM_031705067.1"/>
</dbReference>
<feature type="compositionally biased region" description="Basic residues" evidence="9">
    <location>
        <begin position="24"/>
        <end position="36"/>
    </location>
</feature>
<dbReference type="GO" id="GO:0000122">
    <property type="term" value="P:negative regulation of transcription by RNA polymerase II"/>
    <property type="evidence" value="ECO:0007669"/>
    <property type="project" value="InterPro"/>
</dbReference>
<keyword evidence="3" id="KW-0678">Repressor</keyword>
<evidence type="ECO:0000256" key="1">
    <source>
        <dbReference type="ARBA" id="ARBA00004123"/>
    </source>
</evidence>
<dbReference type="KEGG" id="aten:116296947"/>
<evidence type="ECO:0000256" key="3">
    <source>
        <dbReference type="ARBA" id="ARBA00022491"/>
    </source>
</evidence>
<feature type="region of interest" description="Disordered" evidence="9">
    <location>
        <begin position="1"/>
        <end position="40"/>
    </location>
</feature>
<proteinExistence type="inferred from homology"/>
<evidence type="ECO:0000256" key="9">
    <source>
        <dbReference type="SAM" id="MobiDB-lite"/>
    </source>
</evidence>
<evidence type="ECO:0000256" key="4">
    <source>
        <dbReference type="ARBA" id="ARBA00023015"/>
    </source>
</evidence>
<dbReference type="GeneID" id="116296947"/>
<keyword evidence="4" id="KW-0805">Transcription regulation</keyword>
<reference evidence="11" key="1">
    <citation type="submission" date="2025-08" db="UniProtKB">
        <authorList>
            <consortium name="RefSeq"/>
        </authorList>
    </citation>
    <scope>IDENTIFICATION</scope>
    <source>
        <tissue evidence="11">Tentacle</tissue>
    </source>
</reference>
<accession>A0A6P8I7A0</accession>
<dbReference type="Gene3D" id="6.10.250.2910">
    <property type="match status" value="1"/>
</dbReference>
<evidence type="ECO:0000256" key="2">
    <source>
        <dbReference type="ARBA" id="ARBA00008409"/>
    </source>
</evidence>
<keyword evidence="10" id="KW-1185">Reference proteome</keyword>
<feature type="coiled-coil region" evidence="8">
    <location>
        <begin position="204"/>
        <end position="238"/>
    </location>
</feature>
<evidence type="ECO:0000313" key="11">
    <source>
        <dbReference type="RefSeq" id="XP_031560927.1"/>
    </source>
</evidence>
<evidence type="ECO:0000313" key="10">
    <source>
        <dbReference type="Proteomes" id="UP000515163"/>
    </source>
</evidence>
<dbReference type="PANTHER" id="PTHR13469:SF8">
    <property type="entry name" value="HEXIM P-TEFB COMPLEX SUBUNIT 1"/>
    <property type="match status" value="1"/>
</dbReference>
<keyword evidence="5 8" id="KW-0175">Coiled coil</keyword>
<dbReference type="PRINTS" id="PR02094">
    <property type="entry name" value="HEXIMFAMILY"/>
</dbReference>
<comment type="similarity">
    <text evidence="2">Belongs to the HEXIM family.</text>
</comment>
<organism evidence="10 11">
    <name type="scientific">Actinia tenebrosa</name>
    <name type="common">Australian red waratah sea anemone</name>
    <dbReference type="NCBI Taxonomy" id="6105"/>
    <lineage>
        <taxon>Eukaryota</taxon>
        <taxon>Metazoa</taxon>
        <taxon>Cnidaria</taxon>
        <taxon>Anthozoa</taxon>
        <taxon>Hexacorallia</taxon>
        <taxon>Actiniaria</taxon>
        <taxon>Actiniidae</taxon>
        <taxon>Actinia</taxon>
    </lineage>
</organism>
<dbReference type="Pfam" id="PF15313">
    <property type="entry name" value="HEXIM"/>
    <property type="match status" value="1"/>
</dbReference>
<dbReference type="Proteomes" id="UP000515163">
    <property type="component" value="Unplaced"/>
</dbReference>
<evidence type="ECO:0000256" key="7">
    <source>
        <dbReference type="ARBA" id="ARBA00023242"/>
    </source>
</evidence>
<dbReference type="GO" id="GO:0005654">
    <property type="term" value="C:nucleoplasm"/>
    <property type="evidence" value="ECO:0007669"/>
    <property type="project" value="TreeGrafter"/>
</dbReference>
<dbReference type="AlphaFoldDB" id="A0A6P8I7A0"/>
<protein>
    <submittedName>
        <fullName evidence="11">Protein HEXIM-like</fullName>
    </submittedName>
</protein>
<dbReference type="GO" id="GO:0004861">
    <property type="term" value="F:cyclin-dependent protein serine/threonine kinase inhibitor activity"/>
    <property type="evidence" value="ECO:0007669"/>
    <property type="project" value="InterPro"/>
</dbReference>
<dbReference type="GO" id="GO:0005737">
    <property type="term" value="C:cytoplasm"/>
    <property type="evidence" value="ECO:0007669"/>
    <property type="project" value="InterPro"/>
</dbReference>
<evidence type="ECO:0000256" key="8">
    <source>
        <dbReference type="SAM" id="Coils"/>
    </source>
</evidence>
<dbReference type="PANTHER" id="PTHR13469">
    <property type="entry name" value="HEXAMETHYLENE BISACETAMIDE INDUCIBLE 1"/>
    <property type="match status" value="1"/>
</dbReference>
<dbReference type="OrthoDB" id="5979777at2759"/>
<comment type="subcellular location">
    <subcellularLocation>
        <location evidence="1">Nucleus</location>
    </subcellularLocation>
</comment>
<evidence type="ECO:0000256" key="5">
    <source>
        <dbReference type="ARBA" id="ARBA00023054"/>
    </source>
</evidence>
<keyword evidence="7" id="KW-0539">Nucleus</keyword>
<keyword evidence="6" id="KW-0804">Transcription</keyword>
<sequence>MCSNRLCSRRRNKMNTEGLPAQALKRKKTRRLKKRKPQDDKRYVAMEVPNKRTKGQTAAPENTTQFLMDDREKFEPFNLDAACSPSFSPVSSCSCSTSSVRGSPANDEDFESLSEFVEDFDQLYFEKDFNDFYDSVYAETLLSLTKQELITRYLDLEKKEEELLQQVKTMSPESSNVSPICNYECLKSNFSHQFTRNSLTTESAKNKEAEKKTLKSQVQELRLLNSQLQQENQRLRGC</sequence>
<evidence type="ECO:0000256" key="6">
    <source>
        <dbReference type="ARBA" id="ARBA00023163"/>
    </source>
</evidence>